<comment type="caution">
    <text evidence="1">The sequence shown here is derived from an EMBL/GenBank/DDBJ whole genome shotgun (WGS) entry which is preliminary data.</text>
</comment>
<proteinExistence type="predicted"/>
<dbReference type="Proteomes" id="UP000285832">
    <property type="component" value="Unassembled WGS sequence"/>
</dbReference>
<protein>
    <submittedName>
        <fullName evidence="1">Uncharacterized protein</fullName>
    </submittedName>
</protein>
<dbReference type="AlphaFoldDB" id="A0A415D4V3"/>
<accession>A0A415D4V3</accession>
<dbReference type="EMBL" id="QRMI01000018">
    <property type="protein sequence ID" value="RHJ61148.1"/>
    <property type="molecule type" value="Genomic_DNA"/>
</dbReference>
<reference evidence="1 2" key="1">
    <citation type="submission" date="2018-08" db="EMBL/GenBank/DDBJ databases">
        <title>A genome reference for cultivated species of the human gut microbiota.</title>
        <authorList>
            <person name="Zou Y."/>
            <person name="Xue W."/>
            <person name="Luo G."/>
        </authorList>
    </citation>
    <scope>NUCLEOTIDE SEQUENCE [LARGE SCALE GENOMIC DNA]</scope>
    <source>
        <strain evidence="1 2">AM09-9</strain>
    </source>
</reference>
<dbReference type="RefSeq" id="WP_118279135.1">
    <property type="nucleotide sequence ID" value="NZ_CAUGJR010000002.1"/>
</dbReference>
<gene>
    <name evidence="1" type="ORF">DW116_08210</name>
</gene>
<evidence type="ECO:0000313" key="1">
    <source>
        <dbReference type="EMBL" id="RHJ61148.1"/>
    </source>
</evidence>
<sequence length="69" mass="7710">MLYIKARYMKDGVQHGREYTFGSDVIVKPGEVVSIGTAKAVVTAVDVPETEILPFREKLKKIDGKVEEE</sequence>
<organism evidence="1 2">
    <name type="scientific">[Ruminococcus] lactaris</name>
    <dbReference type="NCBI Taxonomy" id="46228"/>
    <lineage>
        <taxon>Bacteria</taxon>
        <taxon>Bacillati</taxon>
        <taxon>Bacillota</taxon>
        <taxon>Clostridia</taxon>
        <taxon>Lachnospirales</taxon>
        <taxon>Lachnospiraceae</taxon>
        <taxon>Mediterraneibacter</taxon>
    </lineage>
</organism>
<evidence type="ECO:0000313" key="2">
    <source>
        <dbReference type="Proteomes" id="UP000285832"/>
    </source>
</evidence>
<name>A0A415D4V3_9FIRM</name>